<dbReference type="SUPFAM" id="SSF53474">
    <property type="entry name" value="alpha/beta-Hydrolases"/>
    <property type="match status" value="1"/>
</dbReference>
<sequence length="332" mass="35414">MIRSIGRWLGRVLLLCLAAIAALWLLGPYERVDLSPEFEPRRFGEGVQVYFESVESRHDDIIPGVEKRVVWQDGAYERRTAYAVLYIHGFSASSEEIRPVPDRLAEALGANLVYTRLSGHGRGSAALADVTATDWMGDLAEGLAAARAVGERVIVLATSTGGTLAAAAAVDPELGRDLAAIILVSPNFGLNDPAAFVLTLPAARHWLPVAMGGGERCFEPLNAAQARYWTTCYPWAALPPMAALVERVAALDFTQATVPALFYFSDDDSVVSADTTRRLAGDWGGPVESVAVTMGPGDDPSAHVIAGDIVSPGQTEAAVAIMLDWLARNGID</sequence>
<gene>
    <name evidence="2" type="ORF">SAMN05444007_102266</name>
</gene>
<protein>
    <submittedName>
        <fullName evidence="2">Esterase/lipase</fullName>
    </submittedName>
</protein>
<evidence type="ECO:0000313" key="3">
    <source>
        <dbReference type="Proteomes" id="UP000199379"/>
    </source>
</evidence>
<evidence type="ECO:0000313" key="2">
    <source>
        <dbReference type="EMBL" id="SEI75064.1"/>
    </source>
</evidence>
<organism evidence="2 3">
    <name type="scientific">Cribrihabitans marinus</name>
    <dbReference type="NCBI Taxonomy" id="1227549"/>
    <lineage>
        <taxon>Bacteria</taxon>
        <taxon>Pseudomonadati</taxon>
        <taxon>Pseudomonadota</taxon>
        <taxon>Alphaproteobacteria</taxon>
        <taxon>Rhodobacterales</taxon>
        <taxon>Paracoccaceae</taxon>
        <taxon>Cribrihabitans</taxon>
    </lineage>
</organism>
<proteinExistence type="predicted"/>
<dbReference type="AlphaFoldDB" id="A0A1H6TA81"/>
<dbReference type="EMBL" id="FNYD01000002">
    <property type="protein sequence ID" value="SEI75064.1"/>
    <property type="molecule type" value="Genomic_DNA"/>
</dbReference>
<dbReference type="STRING" id="1227549.SAMN05444007_102266"/>
<evidence type="ECO:0000259" key="1">
    <source>
        <dbReference type="Pfam" id="PF12697"/>
    </source>
</evidence>
<dbReference type="InterPro" id="IPR029058">
    <property type="entry name" value="AB_hydrolase_fold"/>
</dbReference>
<reference evidence="2 3" key="1">
    <citation type="submission" date="2016-10" db="EMBL/GenBank/DDBJ databases">
        <authorList>
            <person name="de Groot N.N."/>
        </authorList>
    </citation>
    <scope>NUCLEOTIDE SEQUENCE [LARGE SCALE GENOMIC DNA]</scope>
    <source>
        <strain evidence="2 3">DSM 29340</strain>
    </source>
</reference>
<accession>A0A1H6TA81</accession>
<dbReference type="Gene3D" id="3.40.50.1820">
    <property type="entry name" value="alpha/beta hydrolase"/>
    <property type="match status" value="1"/>
</dbReference>
<dbReference type="RefSeq" id="WP_308419724.1">
    <property type="nucleotide sequence ID" value="NZ_BMGV01000002.1"/>
</dbReference>
<keyword evidence="3" id="KW-1185">Reference proteome</keyword>
<name>A0A1H6TA81_9RHOB</name>
<dbReference type="Pfam" id="PF12697">
    <property type="entry name" value="Abhydrolase_6"/>
    <property type="match status" value="1"/>
</dbReference>
<dbReference type="InterPro" id="IPR000073">
    <property type="entry name" value="AB_hydrolase_1"/>
</dbReference>
<dbReference type="Proteomes" id="UP000199379">
    <property type="component" value="Unassembled WGS sequence"/>
</dbReference>
<feature type="domain" description="AB hydrolase-1" evidence="1">
    <location>
        <begin position="84"/>
        <end position="285"/>
    </location>
</feature>